<evidence type="ECO:0000256" key="5">
    <source>
        <dbReference type="ARBA" id="ARBA00022531"/>
    </source>
</evidence>
<evidence type="ECO:0000256" key="3">
    <source>
        <dbReference type="ARBA" id="ARBA00005933"/>
    </source>
</evidence>
<feature type="compositionally biased region" description="Basic and acidic residues" evidence="8">
    <location>
        <begin position="1"/>
        <end position="16"/>
    </location>
</feature>
<feature type="binding site" evidence="7">
    <location>
        <position position="225"/>
    </location>
    <ligand>
        <name>chlorophyll a</name>
        <dbReference type="ChEBI" id="CHEBI:58416"/>
        <label>1</label>
    </ligand>
</feature>
<dbReference type="GO" id="GO:0009507">
    <property type="term" value="C:chloroplast"/>
    <property type="evidence" value="ECO:0007669"/>
    <property type="project" value="UniProtKB-SubCell"/>
</dbReference>
<feature type="binding site" evidence="7">
    <location>
        <position position="227"/>
    </location>
    <ligand>
        <name>chlorophyll a</name>
        <dbReference type="ChEBI" id="CHEBI:58416"/>
        <label>1</label>
    </ligand>
</feature>
<keyword evidence="4" id="KW-0150">Chloroplast</keyword>
<dbReference type="InterPro" id="IPR001344">
    <property type="entry name" value="Chloro_AB-bd_pln"/>
</dbReference>
<feature type="binding site" evidence="7">
    <location>
        <position position="185"/>
    </location>
    <ligand>
        <name>chlorophyll b</name>
        <dbReference type="ChEBI" id="CHEBI:61721"/>
        <label>2</label>
    </ligand>
</feature>
<dbReference type="EMBL" id="HBIW01009075">
    <property type="protein sequence ID" value="CAE0692292.1"/>
    <property type="molecule type" value="Transcribed_RNA"/>
</dbReference>
<feature type="binding site" evidence="7">
    <location>
        <position position="125"/>
    </location>
    <ligand>
        <name>chlorophyll a</name>
        <dbReference type="ChEBI" id="CHEBI:58416"/>
        <label>1</label>
    </ligand>
</feature>
<dbReference type="SUPFAM" id="SSF103511">
    <property type="entry name" value="Chlorophyll a-b binding protein"/>
    <property type="match status" value="1"/>
</dbReference>
<dbReference type="GO" id="GO:0009765">
    <property type="term" value="P:photosynthesis, light harvesting"/>
    <property type="evidence" value="ECO:0007669"/>
    <property type="project" value="InterPro"/>
</dbReference>
<feature type="binding site" description="axial binding residue" evidence="7">
    <location>
        <position position="127"/>
    </location>
    <ligand>
        <name>chlorophyll b</name>
        <dbReference type="ChEBI" id="CHEBI:61721"/>
        <label>1</label>
    </ligand>
    <ligandPart>
        <name>Mg</name>
        <dbReference type="ChEBI" id="CHEBI:25107"/>
    </ligandPart>
</feature>
<evidence type="ECO:0000313" key="9">
    <source>
        <dbReference type="EMBL" id="CAE0692292.1"/>
    </source>
</evidence>
<dbReference type="GO" id="GO:0016020">
    <property type="term" value="C:membrane"/>
    <property type="evidence" value="ECO:0007669"/>
    <property type="project" value="InterPro"/>
</dbReference>
<evidence type="ECO:0000313" key="10">
    <source>
        <dbReference type="EMBL" id="CAH0366315.1"/>
    </source>
</evidence>
<feature type="binding site" evidence="7">
    <location>
        <position position="239"/>
    </location>
    <ligand>
        <name>chlorophyll a</name>
        <dbReference type="ChEBI" id="CHEBI:58416"/>
        <label>1</label>
    </ligand>
</feature>
<keyword evidence="5" id="KW-0602">Photosynthesis</keyword>
<dbReference type="EMBL" id="CAKKNE010000001">
    <property type="protein sequence ID" value="CAH0366315.1"/>
    <property type="molecule type" value="Genomic_DNA"/>
</dbReference>
<dbReference type="OrthoDB" id="423598at2759"/>
<dbReference type="GO" id="GO:0016168">
    <property type="term" value="F:chlorophyll binding"/>
    <property type="evidence" value="ECO:0007669"/>
    <property type="project" value="UniProtKB-KW"/>
</dbReference>
<keyword evidence="7" id="KW-0148">Chlorophyll</keyword>
<reference evidence="9" key="1">
    <citation type="submission" date="2021-01" db="EMBL/GenBank/DDBJ databases">
        <authorList>
            <person name="Corre E."/>
            <person name="Pelletier E."/>
            <person name="Niang G."/>
            <person name="Scheremetjew M."/>
            <person name="Finn R."/>
            <person name="Kale V."/>
            <person name="Holt S."/>
            <person name="Cochrane G."/>
            <person name="Meng A."/>
            <person name="Brown T."/>
            <person name="Cohen L."/>
        </authorList>
    </citation>
    <scope>NUCLEOTIDE SEQUENCE</scope>
    <source>
        <strain evidence="9">CCMP1756</strain>
    </source>
</reference>
<dbReference type="AlphaFoldDB" id="A0A7S3ZSM7"/>
<dbReference type="InterPro" id="IPR022796">
    <property type="entry name" value="Chloroa_b-bind"/>
</dbReference>
<comment type="subcellular location">
    <subcellularLocation>
        <location evidence="2">Plastid</location>
        <location evidence="2">Chloroplast</location>
    </subcellularLocation>
</comment>
<keyword evidence="11" id="KW-1185">Reference proteome</keyword>
<accession>A0A7S3ZSM7</accession>
<reference evidence="10" key="2">
    <citation type="submission" date="2021-11" db="EMBL/GenBank/DDBJ databases">
        <authorList>
            <consortium name="Genoscope - CEA"/>
            <person name="William W."/>
        </authorList>
    </citation>
    <scope>NUCLEOTIDE SEQUENCE</scope>
</reference>
<feature type="region of interest" description="Disordered" evidence="8">
    <location>
        <begin position="1"/>
        <end position="50"/>
    </location>
</feature>
<proteinExistence type="inferred from homology"/>
<sequence length="255" mass="27461">MASGRLREVAAGRRDAQPLPPTRHTAQQRSAPNPRIKPSHAIPRRSAHPLPPRAQIATMKTVLALAAGASALVAPAAPKAQRTVVKALDTELGVLPPLGFFDPLGLAAKGSAEDFERRRITELKHGRVAMAGFVGYLVPEVYKWPGYLSPTNDLKFEDVPNGLNALPVVPGLGWFQMIMVVGWLEAGPFAATRSEFAGDFGWPYFGKQIQSADEKKSKLNMELQNGRAAMFGVLGLMMQDAVNGEVTIFPGTDIA</sequence>
<dbReference type="Gene3D" id="1.10.3460.10">
    <property type="entry name" value="Chlorophyll a/b binding protein domain"/>
    <property type="match status" value="1"/>
</dbReference>
<evidence type="ECO:0000313" key="11">
    <source>
        <dbReference type="Proteomes" id="UP000789595"/>
    </source>
</evidence>
<evidence type="ECO:0000256" key="6">
    <source>
        <dbReference type="ARBA" id="ARBA00022640"/>
    </source>
</evidence>
<comment type="similarity">
    <text evidence="3">Belongs to the fucoxanthin chlorophyll protein family.</text>
</comment>
<keyword evidence="7" id="KW-0157">Chromophore</keyword>
<keyword evidence="6" id="KW-0934">Plastid</keyword>
<name>A0A7S3ZSM7_9STRA</name>
<evidence type="ECO:0000256" key="1">
    <source>
        <dbReference type="ARBA" id="ARBA00004022"/>
    </source>
</evidence>
<dbReference type="Pfam" id="PF00504">
    <property type="entry name" value="Chloroa_b-bind"/>
    <property type="match status" value="1"/>
</dbReference>
<evidence type="ECO:0000256" key="4">
    <source>
        <dbReference type="ARBA" id="ARBA00022528"/>
    </source>
</evidence>
<organism evidence="9">
    <name type="scientific">Pelagomonas calceolata</name>
    <dbReference type="NCBI Taxonomy" id="35677"/>
    <lineage>
        <taxon>Eukaryota</taxon>
        <taxon>Sar</taxon>
        <taxon>Stramenopiles</taxon>
        <taxon>Ochrophyta</taxon>
        <taxon>Pelagophyceae</taxon>
        <taxon>Pelagomonadales</taxon>
        <taxon>Pelagomonadaceae</taxon>
        <taxon>Pelagomonas</taxon>
    </lineage>
</organism>
<evidence type="ECO:0000256" key="8">
    <source>
        <dbReference type="SAM" id="MobiDB-lite"/>
    </source>
</evidence>
<gene>
    <name evidence="9" type="ORF">PCAL00307_LOCUS7728</name>
    <name evidence="10" type="ORF">PECAL_1P27990</name>
</gene>
<comment type="function">
    <text evidence="1">The light-harvesting complex (LHC) functions as a light receptor, it captures and delivers excitation energy to photosystems with which it is closely associated. Energy is transferred from the carotenoid and chlorophyll C (or B) to chlorophyll A and the photosynthetic reaction centers where it is used to synthesize ATP and reducing power.</text>
</comment>
<feature type="binding site" evidence="7">
    <location>
        <position position="122"/>
    </location>
    <ligand>
        <name>chlorophyll a</name>
        <dbReference type="ChEBI" id="CHEBI:58416"/>
        <label>1</label>
    </ligand>
</feature>
<dbReference type="Proteomes" id="UP000789595">
    <property type="component" value="Unassembled WGS sequence"/>
</dbReference>
<protein>
    <submittedName>
        <fullName evidence="9">Uncharacterized protein</fullName>
    </submittedName>
</protein>
<evidence type="ECO:0000256" key="7">
    <source>
        <dbReference type="PIRSR" id="PIRSR601344-1"/>
    </source>
</evidence>
<feature type="binding site" evidence="7">
    <location>
        <position position="222"/>
    </location>
    <ligand>
        <name>chlorophyll a</name>
        <dbReference type="ChEBI" id="CHEBI:58416"/>
        <label>1</label>
    </ligand>
</feature>
<evidence type="ECO:0000256" key="2">
    <source>
        <dbReference type="ARBA" id="ARBA00004229"/>
    </source>
</evidence>
<dbReference type="PANTHER" id="PTHR21649">
    <property type="entry name" value="CHLOROPHYLL A/B BINDING PROTEIN"/>
    <property type="match status" value="1"/>
</dbReference>